<evidence type="ECO:0000256" key="22">
    <source>
        <dbReference type="ARBA" id="ARBA00043801"/>
    </source>
</evidence>
<evidence type="ECO:0000256" key="26">
    <source>
        <dbReference type="SAM" id="SignalP"/>
    </source>
</evidence>
<evidence type="ECO:0000256" key="1">
    <source>
        <dbReference type="ARBA" id="ARBA00004236"/>
    </source>
</evidence>
<dbReference type="STRING" id="7998.ENSIPUP00000026585"/>
<reference evidence="27" key="1">
    <citation type="journal article" date="2016" name="Nat. Commun.">
        <title>The channel catfish genome sequence provides insights into the evolution of scale formation in teleosts.</title>
        <authorList>
            <person name="Liu Z."/>
            <person name="Liu S."/>
            <person name="Yao J."/>
            <person name="Bao L."/>
            <person name="Zhang J."/>
            <person name="Li Y."/>
            <person name="Jiang C."/>
            <person name="Sun L."/>
            <person name="Wang R."/>
            <person name="Zhang Y."/>
            <person name="Zhou T."/>
            <person name="Zeng Q."/>
            <person name="Fu Q."/>
            <person name="Gao S."/>
            <person name="Li N."/>
            <person name="Koren S."/>
            <person name="Jiang Y."/>
            <person name="Zimin A."/>
            <person name="Xu P."/>
            <person name="Phillippy A.M."/>
            <person name="Geng X."/>
            <person name="Song L."/>
            <person name="Sun F."/>
            <person name="Li C."/>
            <person name="Wang X."/>
            <person name="Chen A."/>
            <person name="Jin Y."/>
            <person name="Yuan Z."/>
            <person name="Yang Y."/>
            <person name="Tan S."/>
            <person name="Peatman E."/>
            <person name="Lu J."/>
            <person name="Qin Z."/>
            <person name="Dunham R."/>
            <person name="Li Z."/>
            <person name="Sonstegard T."/>
            <person name="Feng J."/>
            <person name="Danzmann R.G."/>
            <person name="Schroeder S."/>
            <person name="Scheffler B."/>
            <person name="Duke M.V."/>
            <person name="Ballard L."/>
            <person name="Kucuktas H."/>
            <person name="Kaltenboeck L."/>
            <person name="Liu H."/>
            <person name="Armbruster J."/>
            <person name="Xie Y."/>
            <person name="Kirby M.L."/>
            <person name="Tian Y."/>
            <person name="Flanagan M.E."/>
            <person name="Mu W."/>
            <person name="Waldbieser G.C."/>
        </authorList>
    </citation>
    <scope>NUCLEOTIDE SEQUENCE [LARGE SCALE GENOMIC DNA]</scope>
    <source>
        <strain evidence="27">SDA103</strain>
    </source>
</reference>
<evidence type="ECO:0000256" key="2">
    <source>
        <dbReference type="ARBA" id="ARBA00008422"/>
    </source>
</evidence>
<dbReference type="InterPro" id="IPR029033">
    <property type="entry name" value="His_PPase_superfam"/>
</dbReference>
<sequence length="456" mass="52071">MGFLCLLVAAINLHAVSFAFPSSWCNVMSPPGPIPDNVLYFNTKSRYEEVNPYLMSDVLAINQSWVKPPSPQCRAVHLSAIIRHGTRYPTSGNIKKMIQFTKLVKNRADLSCVKELQSWKMWYKEDMDGRLVEKGRSDHRHLARRLIKAFPTLITKENLREGRVKFLTSSKHRCVNSTLAFKHGVLEGLGLQGLDLPHTIDDKLMRFFDQCQRLVETVENNKDAVREVELFKNGPEMKRVQEKLADRLQLPYINVSTDAVETAFYLCAYEFTIRSMNTPWCRLFDDADGQVLEYSGDLKQFWKRGFGHDINSKASCILFHDLFKRLDAAANQTRSGGRVSEAVMVQVGHAETLLPLLTLLDLFKDDVPLNSSNFASHHSRVFRTGQIVPYAANLLMALFNCPDGLRLQARLNERPLILPGLDELSPLYLDVRKRYEQLLQGCDQDTVCKLDSYKQN</sequence>
<dbReference type="GO" id="GO:0052745">
    <property type="term" value="F:inositol phosphate phosphatase activity"/>
    <property type="evidence" value="ECO:0007669"/>
    <property type="project" value="TreeGrafter"/>
</dbReference>
<dbReference type="FunFam" id="3.40.50.1240:FF:000014">
    <property type="entry name" value="Multiple inositol polyphosphate phosphatase 1"/>
    <property type="match status" value="1"/>
</dbReference>
<dbReference type="EC" id="3.1.3.80" evidence="3"/>
<evidence type="ECO:0000256" key="9">
    <source>
        <dbReference type="ARBA" id="ARBA00023136"/>
    </source>
</evidence>
<comment type="catalytic activity">
    <reaction evidence="17">
        <text>1D-myo-inositol 1,2,3,6-tetrakisphosphate + H2O = 1D-myo-inositol 1,2,3-trisphosphate + phosphate</text>
        <dbReference type="Rhea" id="RHEA:77123"/>
        <dbReference type="ChEBI" id="CHEBI:15377"/>
        <dbReference type="ChEBI" id="CHEBI:43474"/>
        <dbReference type="ChEBI" id="CHEBI:195534"/>
        <dbReference type="ChEBI" id="CHEBI:195536"/>
    </reaction>
    <physiologicalReaction direction="left-to-right" evidence="17">
        <dbReference type="Rhea" id="RHEA:77124"/>
    </physiologicalReaction>
</comment>
<evidence type="ECO:0000256" key="17">
    <source>
        <dbReference type="ARBA" id="ARBA00043739"/>
    </source>
</evidence>
<evidence type="ECO:0000313" key="27">
    <source>
        <dbReference type="Proteomes" id="UP000221080"/>
    </source>
</evidence>
<dbReference type="InterPro" id="IPR016274">
    <property type="entry name" value="Histidine_acid_Pase_euk"/>
</dbReference>
<organism evidence="27 28">
    <name type="scientific">Ictalurus punctatus</name>
    <name type="common">Channel catfish</name>
    <name type="synonym">Silurus punctatus</name>
    <dbReference type="NCBI Taxonomy" id="7998"/>
    <lineage>
        <taxon>Eukaryota</taxon>
        <taxon>Metazoa</taxon>
        <taxon>Chordata</taxon>
        <taxon>Craniata</taxon>
        <taxon>Vertebrata</taxon>
        <taxon>Euteleostomi</taxon>
        <taxon>Actinopterygii</taxon>
        <taxon>Neopterygii</taxon>
        <taxon>Teleostei</taxon>
        <taxon>Ostariophysi</taxon>
        <taxon>Siluriformes</taxon>
        <taxon>Ictaluridae</taxon>
        <taxon>Ictalurus</taxon>
    </lineage>
</organism>
<evidence type="ECO:0000256" key="19">
    <source>
        <dbReference type="ARBA" id="ARBA00043747"/>
    </source>
</evidence>
<dbReference type="GO" id="GO:0005886">
    <property type="term" value="C:plasma membrane"/>
    <property type="evidence" value="ECO:0007669"/>
    <property type="project" value="UniProtKB-SubCell"/>
</dbReference>
<evidence type="ECO:0000256" key="14">
    <source>
        <dbReference type="ARBA" id="ARBA00043674"/>
    </source>
</evidence>
<evidence type="ECO:0000256" key="15">
    <source>
        <dbReference type="ARBA" id="ARBA00043691"/>
    </source>
</evidence>
<feature type="disulfide bond" evidence="25">
    <location>
        <begin position="267"/>
        <end position="281"/>
    </location>
</feature>
<comment type="catalytic activity">
    <reaction evidence="14">
        <text>1D-myo-inositol 1,2-bisphosphate + H2O = 1D-myo-inositol 2-phosphate + phosphate</text>
        <dbReference type="Rhea" id="RHEA:77135"/>
        <dbReference type="ChEBI" id="CHEBI:15377"/>
        <dbReference type="ChEBI" id="CHEBI:43474"/>
        <dbReference type="ChEBI" id="CHEBI:84142"/>
        <dbReference type="ChEBI" id="CHEBI:195539"/>
        <dbReference type="EC" id="3.1.3.62"/>
    </reaction>
    <physiologicalReaction direction="left-to-right" evidence="14">
        <dbReference type="Rhea" id="RHEA:77136"/>
    </physiologicalReaction>
</comment>
<evidence type="ECO:0000313" key="28">
    <source>
        <dbReference type="RefSeq" id="XP_017331131.1"/>
    </source>
</evidence>
<comment type="similarity">
    <text evidence="2">Belongs to the histidine acid phosphatase family. MINPP1 subfamily.</text>
</comment>
<evidence type="ECO:0000256" key="12">
    <source>
        <dbReference type="ARBA" id="ARBA00043668"/>
    </source>
</evidence>
<comment type="catalytic activity">
    <reaction evidence="22">
        <text>1D-myo-inositol 2,3-bisphosphate + H2O = 1D-myo-inositol 2-phosphate + phosphate</text>
        <dbReference type="Rhea" id="RHEA:77139"/>
        <dbReference type="ChEBI" id="CHEBI:15377"/>
        <dbReference type="ChEBI" id="CHEBI:43474"/>
        <dbReference type="ChEBI" id="CHEBI:84142"/>
        <dbReference type="ChEBI" id="CHEBI:195538"/>
    </reaction>
    <physiologicalReaction direction="left-to-right" evidence="22">
        <dbReference type="Rhea" id="RHEA:77140"/>
    </physiologicalReaction>
</comment>
<evidence type="ECO:0000256" key="20">
    <source>
        <dbReference type="ARBA" id="ARBA00043757"/>
    </source>
</evidence>
<dbReference type="RefSeq" id="XP_017331131.1">
    <property type="nucleotide sequence ID" value="XM_017475642.3"/>
</dbReference>
<dbReference type="EC" id="3.1.3.62" evidence="4"/>
<evidence type="ECO:0000256" key="8">
    <source>
        <dbReference type="ARBA" id="ARBA00022801"/>
    </source>
</evidence>
<dbReference type="PANTHER" id="PTHR20963:SF41">
    <property type="entry name" value="MULTIPLE INOSITOL POLYPHOSPHATE PHOSPHATASE 1"/>
    <property type="match status" value="1"/>
</dbReference>
<evidence type="ECO:0000256" key="7">
    <source>
        <dbReference type="ARBA" id="ARBA00022729"/>
    </source>
</evidence>
<comment type="catalytic activity">
    <reaction evidence="16">
        <text>1D-myo-inositol 1,2,3-trisphosphate + H2O = 1D-myo-inositol 2,3-bisphosphate + phosphate</text>
        <dbReference type="Rhea" id="RHEA:77127"/>
        <dbReference type="ChEBI" id="CHEBI:15377"/>
        <dbReference type="ChEBI" id="CHEBI:43474"/>
        <dbReference type="ChEBI" id="CHEBI:195536"/>
        <dbReference type="ChEBI" id="CHEBI:195538"/>
    </reaction>
    <physiologicalReaction direction="left-to-right" evidence="16">
        <dbReference type="Rhea" id="RHEA:77128"/>
    </physiologicalReaction>
</comment>
<evidence type="ECO:0000256" key="18">
    <source>
        <dbReference type="ARBA" id="ARBA00043746"/>
    </source>
</evidence>
<reference evidence="28" key="2">
    <citation type="submission" date="2025-08" db="UniProtKB">
        <authorList>
            <consortium name="RefSeq"/>
        </authorList>
    </citation>
    <scope>IDENTIFICATION</scope>
    <source>
        <tissue evidence="28">Blood</tissue>
    </source>
</reference>
<comment type="catalytic activity">
    <reaction evidence="12">
        <text>1D-myo-inositol 1,2,5,6-tetrakisphosphate + H2O = 1D-myo-inositol 1,2,6-trisphosphate + phosphate</text>
        <dbReference type="Rhea" id="RHEA:77119"/>
        <dbReference type="ChEBI" id="CHEBI:15377"/>
        <dbReference type="ChEBI" id="CHEBI:43474"/>
        <dbReference type="ChEBI" id="CHEBI:195535"/>
        <dbReference type="ChEBI" id="CHEBI:195537"/>
        <dbReference type="EC" id="3.1.3.62"/>
    </reaction>
    <physiologicalReaction direction="left-to-right" evidence="12">
        <dbReference type="Rhea" id="RHEA:77120"/>
    </physiologicalReaction>
</comment>
<dbReference type="GeneID" id="108269684"/>
<dbReference type="Pfam" id="PF00328">
    <property type="entry name" value="His_Phos_2"/>
    <property type="match status" value="1"/>
</dbReference>
<keyword evidence="10" id="KW-0325">Glycoprotein</keyword>
<keyword evidence="8" id="KW-0378">Hydrolase</keyword>
<name>A0A2D0RLV7_ICTPU</name>
<dbReference type="Gene3D" id="3.40.50.1240">
    <property type="entry name" value="Phosphoglycerate mutase-like"/>
    <property type="match status" value="1"/>
</dbReference>
<feature type="chain" id="PRO_5011977051" description="Multiple inositol polyphosphate phosphatase 1" evidence="26">
    <location>
        <begin position="20"/>
        <end position="456"/>
    </location>
</feature>
<dbReference type="OrthoDB" id="6509975at2759"/>
<dbReference type="CTD" id="561891"/>
<comment type="catalytic activity">
    <reaction evidence="13">
        <text>1D-myo-inositol 1,2,4,5,6-pentakisphosphate + H2O = 1D-myo-inositol 1,2,5,6-tetrakisphosphate + phosphate</text>
        <dbReference type="Rhea" id="RHEA:77115"/>
        <dbReference type="ChEBI" id="CHEBI:15377"/>
        <dbReference type="ChEBI" id="CHEBI:43474"/>
        <dbReference type="ChEBI" id="CHEBI:57798"/>
        <dbReference type="ChEBI" id="CHEBI:195535"/>
        <dbReference type="EC" id="3.1.3.62"/>
    </reaction>
    <physiologicalReaction direction="left-to-right" evidence="13">
        <dbReference type="Rhea" id="RHEA:77116"/>
    </physiologicalReaction>
</comment>
<dbReference type="OMA" id="WCAAFTR"/>
<evidence type="ECO:0000256" key="24">
    <source>
        <dbReference type="ARBA" id="ARBA00043832"/>
    </source>
</evidence>
<comment type="catalytic activity">
    <reaction evidence="15">
        <text>1D-myo-inositol hexakisphosphate + H2O = 1D-myo-inositol 1,2,4,5,6-pentakisphosphate + phosphate</text>
        <dbReference type="Rhea" id="RHEA:16989"/>
        <dbReference type="ChEBI" id="CHEBI:15377"/>
        <dbReference type="ChEBI" id="CHEBI:43474"/>
        <dbReference type="ChEBI" id="CHEBI:57798"/>
        <dbReference type="ChEBI" id="CHEBI:58130"/>
        <dbReference type="EC" id="3.1.3.62"/>
    </reaction>
    <physiologicalReaction direction="left-to-right" evidence="15">
        <dbReference type="Rhea" id="RHEA:16990"/>
    </physiologicalReaction>
</comment>
<dbReference type="PANTHER" id="PTHR20963">
    <property type="entry name" value="MULTIPLE INOSITOL POLYPHOSPHATE PHOSPHATASE-RELATED"/>
    <property type="match status" value="1"/>
</dbReference>
<comment type="catalytic activity">
    <reaction evidence="19">
        <text>1D-myo-inositol 1,2,6-trisphosphate + H2O = 1D-myo-inositol 1,2-bisphosphate + phosphate</text>
        <dbReference type="Rhea" id="RHEA:77131"/>
        <dbReference type="ChEBI" id="CHEBI:15377"/>
        <dbReference type="ChEBI" id="CHEBI:43474"/>
        <dbReference type="ChEBI" id="CHEBI:195537"/>
        <dbReference type="ChEBI" id="CHEBI:195539"/>
        <dbReference type="EC" id="3.1.3.62"/>
    </reaction>
    <physiologicalReaction direction="left-to-right" evidence="19">
        <dbReference type="Rhea" id="RHEA:77132"/>
    </physiologicalReaction>
</comment>
<comment type="subcellular location">
    <subcellularLocation>
        <location evidence="1">Cell membrane</location>
    </subcellularLocation>
</comment>
<dbReference type="SUPFAM" id="SSF53254">
    <property type="entry name" value="Phosphoglycerate mutase-like"/>
    <property type="match status" value="1"/>
</dbReference>
<gene>
    <name evidence="28" type="primary">minpp1a</name>
</gene>
<dbReference type="GO" id="GO:0003993">
    <property type="term" value="F:acid phosphatase activity"/>
    <property type="evidence" value="ECO:0007669"/>
    <property type="project" value="TreeGrafter"/>
</dbReference>
<keyword evidence="6" id="KW-1003">Cell membrane</keyword>
<comment type="catalytic activity">
    <reaction evidence="23">
        <text>1D-myo-inositol 1,4,5,6-tetrakisphosphate + H2O = 1D-myo-inositol 1,4,5-trisphosphate + phosphate</text>
        <dbReference type="Rhea" id="RHEA:77147"/>
        <dbReference type="ChEBI" id="CHEBI:15377"/>
        <dbReference type="ChEBI" id="CHEBI:43474"/>
        <dbReference type="ChEBI" id="CHEBI:57627"/>
        <dbReference type="ChEBI" id="CHEBI:203600"/>
    </reaction>
    <physiologicalReaction direction="left-to-right" evidence="23">
        <dbReference type="Rhea" id="RHEA:77148"/>
    </physiologicalReaction>
</comment>
<evidence type="ECO:0000256" key="11">
    <source>
        <dbReference type="ARBA" id="ARBA00031642"/>
    </source>
</evidence>
<evidence type="ECO:0000256" key="21">
    <source>
        <dbReference type="ARBA" id="ARBA00043762"/>
    </source>
</evidence>
<comment type="catalytic activity">
    <reaction evidence="18">
        <text>1D-myo-inositol hexakisphosphate + H2O = 1D-myo-inositol 1,2,3,5,6-pentakisphosphate + phosphate</text>
        <dbReference type="Rhea" id="RHEA:20960"/>
        <dbReference type="ChEBI" id="CHEBI:15377"/>
        <dbReference type="ChEBI" id="CHEBI:43474"/>
        <dbReference type="ChEBI" id="CHEBI:58130"/>
        <dbReference type="ChEBI" id="CHEBI:58747"/>
    </reaction>
    <physiologicalReaction direction="left-to-right" evidence="18">
        <dbReference type="Rhea" id="RHEA:20961"/>
    </physiologicalReaction>
</comment>
<evidence type="ECO:0000256" key="3">
    <source>
        <dbReference type="ARBA" id="ARBA00012976"/>
    </source>
</evidence>
<comment type="catalytic activity">
    <reaction evidence="20">
        <text>1D-myo-inositol 1,2,3,5,6-pentakisphosphate + H2O = 1D-myo-inositol 1,2,3,6-tetrakisphosphate + phosphate</text>
        <dbReference type="Rhea" id="RHEA:77111"/>
        <dbReference type="ChEBI" id="CHEBI:15377"/>
        <dbReference type="ChEBI" id="CHEBI:43474"/>
        <dbReference type="ChEBI" id="CHEBI:58747"/>
        <dbReference type="ChEBI" id="CHEBI:195534"/>
    </reaction>
    <physiologicalReaction direction="left-to-right" evidence="20">
        <dbReference type="Rhea" id="RHEA:77112"/>
    </physiologicalReaction>
</comment>
<dbReference type="KEGG" id="ipu:108269684"/>
<dbReference type="Proteomes" id="UP000221080">
    <property type="component" value="Chromosome 9"/>
</dbReference>
<evidence type="ECO:0000256" key="16">
    <source>
        <dbReference type="ARBA" id="ARBA00043733"/>
    </source>
</evidence>
<evidence type="ECO:0000256" key="4">
    <source>
        <dbReference type="ARBA" id="ARBA00013040"/>
    </source>
</evidence>
<keyword evidence="7 26" id="KW-0732">Signal</keyword>
<comment type="catalytic activity">
    <reaction evidence="24">
        <text>(2R)-2,3-bisphosphoglycerate + H2O = (2R)-2-phosphoglycerate + phosphate</text>
        <dbReference type="Rhea" id="RHEA:27381"/>
        <dbReference type="ChEBI" id="CHEBI:15377"/>
        <dbReference type="ChEBI" id="CHEBI:43474"/>
        <dbReference type="ChEBI" id="CHEBI:58248"/>
        <dbReference type="ChEBI" id="CHEBI:58289"/>
        <dbReference type="EC" id="3.1.3.80"/>
    </reaction>
    <physiologicalReaction direction="left-to-right" evidence="24">
        <dbReference type="Rhea" id="RHEA:27382"/>
    </physiologicalReaction>
</comment>
<feature type="signal peptide" evidence="26">
    <location>
        <begin position="1"/>
        <end position="19"/>
    </location>
</feature>
<evidence type="ECO:0000256" key="23">
    <source>
        <dbReference type="ARBA" id="ARBA00043829"/>
    </source>
</evidence>
<protein>
    <recommendedName>
        <fullName evidence="5">Multiple inositol polyphosphate phosphatase 1</fullName>
        <ecNumber evidence="4">3.1.3.62</ecNumber>
        <ecNumber evidence="3">3.1.3.80</ecNumber>
    </recommendedName>
    <alternativeName>
        <fullName evidence="11">2,3-bisphosphoglycerate 3-phosphatase</fullName>
    </alternativeName>
</protein>
<accession>A0A2D0RLV7</accession>
<dbReference type="AlphaFoldDB" id="A0A2D0RLV7"/>
<evidence type="ECO:0000256" key="10">
    <source>
        <dbReference type="ARBA" id="ARBA00023180"/>
    </source>
</evidence>
<evidence type="ECO:0000256" key="13">
    <source>
        <dbReference type="ARBA" id="ARBA00043671"/>
    </source>
</evidence>
<dbReference type="CDD" id="cd07061">
    <property type="entry name" value="HP_HAP_like"/>
    <property type="match status" value="1"/>
</dbReference>
<evidence type="ECO:0000256" key="25">
    <source>
        <dbReference type="PIRSR" id="PIRSR000894-2"/>
    </source>
</evidence>
<keyword evidence="27" id="KW-1185">Reference proteome</keyword>
<feature type="disulfide bond" evidence="25">
    <location>
        <begin position="73"/>
        <end position="401"/>
    </location>
</feature>
<proteinExistence type="inferred from homology"/>
<evidence type="ECO:0000256" key="6">
    <source>
        <dbReference type="ARBA" id="ARBA00022475"/>
    </source>
</evidence>
<dbReference type="GO" id="GO:0034417">
    <property type="term" value="F:bisphosphoglycerate 3-phosphatase activity"/>
    <property type="evidence" value="ECO:0007669"/>
    <property type="project" value="UniProtKB-EC"/>
</dbReference>
<comment type="catalytic activity">
    <reaction evidence="21">
        <text>1D-myo-inositol 1,3,4,5,6-pentakisphosphate + H2O = 1D-myo-inositol 1,4,5,6-tetrakisphosphate + phosphate</text>
        <dbReference type="Rhea" id="RHEA:77143"/>
        <dbReference type="ChEBI" id="CHEBI:15377"/>
        <dbReference type="ChEBI" id="CHEBI:43474"/>
        <dbReference type="ChEBI" id="CHEBI:57627"/>
        <dbReference type="ChEBI" id="CHEBI:57733"/>
    </reaction>
    <physiologicalReaction direction="left-to-right" evidence="21">
        <dbReference type="Rhea" id="RHEA:77144"/>
    </physiologicalReaction>
</comment>
<dbReference type="InterPro" id="IPR000560">
    <property type="entry name" value="His_Pase_clade-2"/>
</dbReference>
<keyword evidence="9" id="KW-0472">Membrane</keyword>
<evidence type="ECO:0000256" key="5">
    <source>
        <dbReference type="ARBA" id="ARBA00018097"/>
    </source>
</evidence>
<dbReference type="PIRSF" id="PIRSF000894">
    <property type="entry name" value="Acid_phosphatase"/>
    <property type="match status" value="1"/>
</dbReference>
<keyword evidence="25" id="KW-1015">Disulfide bond</keyword>